<accession>A0ACC2GUM5</accession>
<comment type="caution">
    <text evidence="1">The sequence shown here is derived from an EMBL/GenBank/DDBJ whole genome shotgun (WGS) entry which is preliminary data.</text>
</comment>
<evidence type="ECO:0000313" key="1">
    <source>
        <dbReference type="EMBL" id="KAJ8007484.1"/>
    </source>
</evidence>
<proteinExistence type="predicted"/>
<protein>
    <submittedName>
        <fullName evidence="1">Uncharacterized protein</fullName>
    </submittedName>
</protein>
<reference evidence="1" key="1">
    <citation type="submission" date="2021-05" db="EMBL/GenBank/DDBJ databases">
        <authorList>
            <person name="Pan Q."/>
            <person name="Jouanno E."/>
            <person name="Zahm M."/>
            <person name="Klopp C."/>
            <person name="Cabau C."/>
            <person name="Louis A."/>
            <person name="Berthelot C."/>
            <person name="Parey E."/>
            <person name="Roest Crollius H."/>
            <person name="Montfort J."/>
            <person name="Robinson-Rechavi M."/>
            <person name="Bouchez O."/>
            <person name="Lampietro C."/>
            <person name="Lopez Roques C."/>
            <person name="Donnadieu C."/>
            <person name="Postlethwait J."/>
            <person name="Bobe J."/>
            <person name="Dillon D."/>
            <person name="Chandos A."/>
            <person name="von Hippel F."/>
            <person name="Guiguen Y."/>
        </authorList>
    </citation>
    <scope>NUCLEOTIDE SEQUENCE</scope>
    <source>
        <strain evidence="1">YG-Jan2019</strain>
    </source>
</reference>
<sequence length="255" mass="28631">MAAVRASVSRLLLLPALGLLCSSPCVSGGKVLIWPGEYSHWLNMKTIVEELSQKGHKITVITHSATPTVSNSSLAPGNYHFEILQVSFTRQEVQQNVDEMLKYWTYDMHNDNLIQASLRVKDMIDIGVRQNQEVCKAFFSDTELLERLRTDRYDVLLSDPMSIGGELLAEILGLPFILSMRFSFGNTMERLCGQLPSPPSFVPGIGFEYTDKMTFAQRLKNFLFCISQDILFKVVAVTKWDGFVTEVLVVGTIQA</sequence>
<gene>
    <name evidence="1" type="ORF">DPEC_G00117980</name>
</gene>
<keyword evidence="2" id="KW-1185">Reference proteome</keyword>
<evidence type="ECO:0000313" key="2">
    <source>
        <dbReference type="Proteomes" id="UP001157502"/>
    </source>
</evidence>
<dbReference type="EMBL" id="CM055736">
    <property type="protein sequence ID" value="KAJ8007484.1"/>
    <property type="molecule type" value="Genomic_DNA"/>
</dbReference>
<organism evidence="1 2">
    <name type="scientific">Dallia pectoralis</name>
    <name type="common">Alaska blackfish</name>
    <dbReference type="NCBI Taxonomy" id="75939"/>
    <lineage>
        <taxon>Eukaryota</taxon>
        <taxon>Metazoa</taxon>
        <taxon>Chordata</taxon>
        <taxon>Craniata</taxon>
        <taxon>Vertebrata</taxon>
        <taxon>Euteleostomi</taxon>
        <taxon>Actinopterygii</taxon>
        <taxon>Neopterygii</taxon>
        <taxon>Teleostei</taxon>
        <taxon>Protacanthopterygii</taxon>
        <taxon>Esociformes</taxon>
        <taxon>Umbridae</taxon>
        <taxon>Dallia</taxon>
    </lineage>
</organism>
<name>A0ACC2GUM5_DALPE</name>
<dbReference type="Proteomes" id="UP001157502">
    <property type="component" value="Chromosome 9"/>
</dbReference>